<evidence type="ECO:0000313" key="1">
    <source>
        <dbReference type="EMBL" id="KAK6794520.1"/>
    </source>
</evidence>
<protein>
    <submittedName>
        <fullName evidence="1">Uncharacterized protein</fullName>
    </submittedName>
</protein>
<dbReference type="AlphaFoldDB" id="A0AAN8TVS3"/>
<proteinExistence type="predicted"/>
<name>A0AAN8TVS3_SOLBU</name>
<evidence type="ECO:0000313" key="2">
    <source>
        <dbReference type="Proteomes" id="UP001371456"/>
    </source>
</evidence>
<dbReference type="Proteomes" id="UP001371456">
    <property type="component" value="Unassembled WGS sequence"/>
</dbReference>
<gene>
    <name evidence="1" type="ORF">RDI58_007973</name>
</gene>
<sequence>MMMMLLLRGCDDGLLPFWARKTRPVSWQGDLVKALNSKLVSAAMSASLFSLTLFKYSKSEPSITPLKNEALEKQEFDRKNEALEKRVIRRGSYDDYIWANQFGHGDDPFLSWRGNPKMSLVHKDWGRMLEPNGVFSIRLVCLFAHL</sequence>
<comment type="caution">
    <text evidence="1">The sequence shown here is derived from an EMBL/GenBank/DDBJ whole genome shotgun (WGS) entry which is preliminary data.</text>
</comment>
<keyword evidence="2" id="KW-1185">Reference proteome</keyword>
<dbReference type="EMBL" id="JBANQN010000003">
    <property type="protein sequence ID" value="KAK6794520.1"/>
    <property type="molecule type" value="Genomic_DNA"/>
</dbReference>
<accession>A0AAN8TVS3</accession>
<reference evidence="1 2" key="1">
    <citation type="submission" date="2024-02" db="EMBL/GenBank/DDBJ databases">
        <title>de novo genome assembly of Solanum bulbocastanum strain 11H21.</title>
        <authorList>
            <person name="Hosaka A.J."/>
        </authorList>
    </citation>
    <scope>NUCLEOTIDE SEQUENCE [LARGE SCALE GENOMIC DNA]</scope>
    <source>
        <tissue evidence="1">Young leaves</tissue>
    </source>
</reference>
<organism evidence="1 2">
    <name type="scientific">Solanum bulbocastanum</name>
    <name type="common">Wild potato</name>
    <dbReference type="NCBI Taxonomy" id="147425"/>
    <lineage>
        <taxon>Eukaryota</taxon>
        <taxon>Viridiplantae</taxon>
        <taxon>Streptophyta</taxon>
        <taxon>Embryophyta</taxon>
        <taxon>Tracheophyta</taxon>
        <taxon>Spermatophyta</taxon>
        <taxon>Magnoliopsida</taxon>
        <taxon>eudicotyledons</taxon>
        <taxon>Gunneridae</taxon>
        <taxon>Pentapetalae</taxon>
        <taxon>asterids</taxon>
        <taxon>lamiids</taxon>
        <taxon>Solanales</taxon>
        <taxon>Solanaceae</taxon>
        <taxon>Solanoideae</taxon>
        <taxon>Solaneae</taxon>
        <taxon>Solanum</taxon>
    </lineage>
</organism>